<dbReference type="PANTHER" id="PTHR43133:SF59">
    <property type="entry name" value="ECF RNA POLYMERASE SIGMA FACTOR SIGR"/>
    <property type="match status" value="1"/>
</dbReference>
<dbReference type="Gene3D" id="1.10.10.10">
    <property type="entry name" value="Winged helix-like DNA-binding domain superfamily/Winged helix DNA-binding domain"/>
    <property type="match status" value="1"/>
</dbReference>
<dbReference type="SUPFAM" id="SSF88946">
    <property type="entry name" value="Sigma2 domain of RNA polymerase sigma factors"/>
    <property type="match status" value="1"/>
</dbReference>
<dbReference type="InterPro" id="IPR039425">
    <property type="entry name" value="RNA_pol_sigma-70-like"/>
</dbReference>
<dbReference type="InterPro" id="IPR013325">
    <property type="entry name" value="RNA_pol_sigma_r2"/>
</dbReference>
<dbReference type="PANTHER" id="PTHR43133">
    <property type="entry name" value="RNA POLYMERASE ECF-TYPE SIGMA FACTO"/>
    <property type="match status" value="1"/>
</dbReference>
<keyword evidence="4 6" id="KW-0238">DNA-binding</keyword>
<dbReference type="OrthoDB" id="9803470at2"/>
<dbReference type="PROSITE" id="PS01063">
    <property type="entry name" value="SIGMA70_ECF"/>
    <property type="match status" value="1"/>
</dbReference>
<dbReference type="GO" id="GO:0006352">
    <property type="term" value="P:DNA-templated transcription initiation"/>
    <property type="evidence" value="ECO:0007669"/>
    <property type="project" value="InterPro"/>
</dbReference>
<evidence type="ECO:0000313" key="8">
    <source>
        <dbReference type="Proteomes" id="UP000467006"/>
    </source>
</evidence>
<keyword evidence="8" id="KW-1185">Reference proteome</keyword>
<evidence type="ECO:0000256" key="1">
    <source>
        <dbReference type="ARBA" id="ARBA00010641"/>
    </source>
</evidence>
<evidence type="ECO:0000256" key="5">
    <source>
        <dbReference type="ARBA" id="ARBA00023163"/>
    </source>
</evidence>
<dbReference type="GO" id="GO:0003677">
    <property type="term" value="F:DNA binding"/>
    <property type="evidence" value="ECO:0007669"/>
    <property type="project" value="UniProtKB-KW"/>
</dbReference>
<evidence type="ECO:0000256" key="4">
    <source>
        <dbReference type="ARBA" id="ARBA00023125"/>
    </source>
</evidence>
<gene>
    <name evidence="7" type="primary">rpoE</name>
    <name evidence="7" type="ORF">MDUV_46940</name>
</gene>
<dbReference type="Proteomes" id="UP000467006">
    <property type="component" value="Chromosome"/>
</dbReference>
<evidence type="ECO:0000256" key="6">
    <source>
        <dbReference type="RuleBase" id="RU000716"/>
    </source>
</evidence>
<evidence type="ECO:0000313" key="7">
    <source>
        <dbReference type="EMBL" id="BBX19834.1"/>
    </source>
</evidence>
<sequence length="201" mass="22578">MKVIDTDDSREELKARFAAEVLPLTDVLLRGARRLTRNEADAEDLVQDTLVRAYAGFRHFRLGTNVQAWLFRIQYNQWINAYRWKERRPAEVLSDRITDRELAGFGAHSSTGPRSAEAELFASMPDDDVRDAMAELSEGFRTALYYVDIEGYTYAQTATLMGIPIGTAMSRVSRARSQLRRTLADSACARGGFVAVAEYAA</sequence>
<dbReference type="GO" id="GO:0016987">
    <property type="term" value="F:sigma factor activity"/>
    <property type="evidence" value="ECO:0007669"/>
    <property type="project" value="UniProtKB-KW"/>
</dbReference>
<keyword evidence="5 6" id="KW-0804">Transcription</keyword>
<dbReference type="AlphaFoldDB" id="A0A7I7K899"/>
<dbReference type="InterPro" id="IPR013249">
    <property type="entry name" value="RNA_pol_sigma70_r4_t2"/>
</dbReference>
<dbReference type="SUPFAM" id="SSF88659">
    <property type="entry name" value="Sigma3 and sigma4 domains of RNA polymerase sigma factors"/>
    <property type="match status" value="1"/>
</dbReference>
<dbReference type="InterPro" id="IPR007627">
    <property type="entry name" value="RNA_pol_sigma70_r2"/>
</dbReference>
<dbReference type="InterPro" id="IPR013324">
    <property type="entry name" value="RNA_pol_sigma_r3/r4-like"/>
</dbReference>
<dbReference type="Pfam" id="PF08281">
    <property type="entry name" value="Sigma70_r4_2"/>
    <property type="match status" value="1"/>
</dbReference>
<dbReference type="InterPro" id="IPR000838">
    <property type="entry name" value="RNA_pol_sigma70_ECF_CS"/>
</dbReference>
<protein>
    <recommendedName>
        <fullName evidence="6">RNA polymerase sigma factor</fullName>
    </recommendedName>
</protein>
<accession>A0A7I7K899</accession>
<dbReference type="NCBIfam" id="TIGR02937">
    <property type="entry name" value="sigma70-ECF"/>
    <property type="match status" value="1"/>
</dbReference>
<dbReference type="Gene3D" id="1.10.1740.10">
    <property type="match status" value="1"/>
</dbReference>
<evidence type="ECO:0000256" key="3">
    <source>
        <dbReference type="ARBA" id="ARBA00023082"/>
    </source>
</evidence>
<keyword evidence="2 6" id="KW-0805">Transcription regulation</keyword>
<proteinExistence type="inferred from homology"/>
<comment type="similarity">
    <text evidence="1 6">Belongs to the sigma-70 factor family. ECF subfamily.</text>
</comment>
<dbReference type="EMBL" id="AP022563">
    <property type="protein sequence ID" value="BBX19834.1"/>
    <property type="molecule type" value="Genomic_DNA"/>
</dbReference>
<dbReference type="InterPro" id="IPR014284">
    <property type="entry name" value="RNA_pol_sigma-70_dom"/>
</dbReference>
<dbReference type="CDD" id="cd06171">
    <property type="entry name" value="Sigma70_r4"/>
    <property type="match status" value="1"/>
</dbReference>
<organism evidence="7 8">
    <name type="scientific">Mycolicibacterium duvalii</name>
    <dbReference type="NCBI Taxonomy" id="39688"/>
    <lineage>
        <taxon>Bacteria</taxon>
        <taxon>Bacillati</taxon>
        <taxon>Actinomycetota</taxon>
        <taxon>Actinomycetes</taxon>
        <taxon>Mycobacteriales</taxon>
        <taxon>Mycobacteriaceae</taxon>
        <taxon>Mycolicibacterium</taxon>
    </lineage>
</organism>
<reference evidence="7 8" key="1">
    <citation type="journal article" date="2019" name="Emerg. Microbes Infect.">
        <title>Comprehensive subspecies identification of 175 nontuberculous mycobacteria species based on 7547 genomic profiles.</title>
        <authorList>
            <person name="Matsumoto Y."/>
            <person name="Kinjo T."/>
            <person name="Motooka D."/>
            <person name="Nabeya D."/>
            <person name="Jung N."/>
            <person name="Uechi K."/>
            <person name="Horii T."/>
            <person name="Iida T."/>
            <person name="Fujita J."/>
            <person name="Nakamura S."/>
        </authorList>
    </citation>
    <scope>NUCLEOTIDE SEQUENCE [LARGE SCALE GENOMIC DNA]</scope>
    <source>
        <strain evidence="7 8">JCM 6396</strain>
    </source>
</reference>
<dbReference type="Pfam" id="PF04542">
    <property type="entry name" value="Sigma70_r2"/>
    <property type="match status" value="1"/>
</dbReference>
<evidence type="ECO:0000256" key="2">
    <source>
        <dbReference type="ARBA" id="ARBA00023015"/>
    </source>
</evidence>
<name>A0A7I7K899_9MYCO</name>
<dbReference type="GO" id="GO:0006950">
    <property type="term" value="P:response to stress"/>
    <property type="evidence" value="ECO:0007669"/>
    <property type="project" value="UniProtKB-ARBA"/>
</dbReference>
<dbReference type="KEGG" id="mdu:MDUV_46940"/>
<dbReference type="RefSeq" id="WP_098002151.1">
    <property type="nucleotide sequence ID" value="NZ_AP022563.1"/>
</dbReference>
<dbReference type="InterPro" id="IPR036388">
    <property type="entry name" value="WH-like_DNA-bd_sf"/>
</dbReference>
<keyword evidence="3 6" id="KW-0731">Sigma factor</keyword>